<gene>
    <name evidence="2" type="ORF">HMPREF9443_01752</name>
</gene>
<sequence>MSKIGDFLRETGVFFLATTDGNQPKIRPLGAFLEKDDKVIFGVGDFKNVYRQLVNNPLVEVVACKPDGHWLRYTGKAVFETDEKYAEEMIKTAHIESIYNEETGNKVITFHLEDATAVDIPVMGDGESLI</sequence>
<dbReference type="OrthoDB" id="9792542at2"/>
<dbReference type="EMBL" id="AEVN01000087">
    <property type="protein sequence ID" value="EFY04276.1"/>
    <property type="molecule type" value="Genomic_DNA"/>
</dbReference>
<dbReference type="HOGENOM" id="CLU_137964_2_0_9"/>
<protein>
    <submittedName>
        <fullName evidence="2">Pyridoxamine 5'-phosphate oxidase family protein</fullName>
    </submittedName>
</protein>
<evidence type="ECO:0000313" key="2">
    <source>
        <dbReference type="EMBL" id="EFY04276.1"/>
    </source>
</evidence>
<accession>E8LFW0</accession>
<reference evidence="2 3" key="1">
    <citation type="submission" date="2011-01" db="EMBL/GenBank/DDBJ databases">
        <authorList>
            <person name="Weinstock G."/>
            <person name="Sodergren E."/>
            <person name="Clifton S."/>
            <person name="Fulton L."/>
            <person name="Fulton B."/>
            <person name="Courtney L."/>
            <person name="Fronick C."/>
            <person name="Harrison M."/>
            <person name="Strong C."/>
            <person name="Farmer C."/>
            <person name="Delahaunty K."/>
            <person name="Markovic C."/>
            <person name="Hall O."/>
            <person name="Minx P."/>
            <person name="Tomlinson C."/>
            <person name="Mitreva M."/>
            <person name="Hou S."/>
            <person name="Chen J."/>
            <person name="Wollam A."/>
            <person name="Pepin K.H."/>
            <person name="Johnson M."/>
            <person name="Bhonagiri V."/>
            <person name="Zhang X."/>
            <person name="Suruliraj S."/>
            <person name="Warren W."/>
            <person name="Chinwalla A."/>
            <person name="Mardis E.R."/>
            <person name="Wilson R.K."/>
        </authorList>
    </citation>
    <scope>NUCLEOTIDE SEQUENCE [LARGE SCALE GENOMIC DNA]</scope>
    <source>
        <strain evidence="2 3">YIT 12067</strain>
    </source>
</reference>
<evidence type="ECO:0000259" key="1">
    <source>
        <dbReference type="Pfam" id="PF01243"/>
    </source>
</evidence>
<comment type="caution">
    <text evidence="2">The sequence shown here is derived from an EMBL/GenBank/DDBJ whole genome shotgun (WGS) entry which is preliminary data.</text>
</comment>
<dbReference type="SUPFAM" id="SSF50475">
    <property type="entry name" value="FMN-binding split barrel"/>
    <property type="match status" value="1"/>
</dbReference>
<proteinExistence type="predicted"/>
<dbReference type="Pfam" id="PF01243">
    <property type="entry name" value="PNPOx_N"/>
    <property type="match status" value="1"/>
</dbReference>
<name>E8LFW0_9FIRM</name>
<feature type="domain" description="Pyridoxamine 5'-phosphate oxidase N-terminal" evidence="1">
    <location>
        <begin position="3"/>
        <end position="99"/>
    </location>
</feature>
<evidence type="ECO:0000313" key="3">
    <source>
        <dbReference type="Proteomes" id="UP000004923"/>
    </source>
</evidence>
<dbReference type="RefSeq" id="WP_009146100.1">
    <property type="nucleotide sequence ID" value="NZ_GL830920.1"/>
</dbReference>
<organism evidence="2 3">
    <name type="scientific">Phascolarctobacterium succinatutens YIT 12067</name>
    <dbReference type="NCBI Taxonomy" id="626939"/>
    <lineage>
        <taxon>Bacteria</taxon>
        <taxon>Bacillati</taxon>
        <taxon>Bacillota</taxon>
        <taxon>Negativicutes</taxon>
        <taxon>Acidaminococcales</taxon>
        <taxon>Acidaminococcaceae</taxon>
        <taxon>Phascolarctobacterium</taxon>
    </lineage>
</organism>
<dbReference type="Gene3D" id="2.30.110.10">
    <property type="entry name" value="Electron Transport, Fmn-binding Protein, Chain A"/>
    <property type="match status" value="1"/>
</dbReference>
<dbReference type="Proteomes" id="UP000004923">
    <property type="component" value="Unassembled WGS sequence"/>
</dbReference>
<dbReference type="InterPro" id="IPR012349">
    <property type="entry name" value="Split_barrel_FMN-bd"/>
</dbReference>
<dbReference type="InterPro" id="IPR011576">
    <property type="entry name" value="Pyridox_Oxase_N"/>
</dbReference>
<dbReference type="AlphaFoldDB" id="E8LFW0"/>
<dbReference type="eggNOG" id="COG5015">
    <property type="taxonomic scope" value="Bacteria"/>
</dbReference>
<keyword evidence="3" id="KW-1185">Reference proteome</keyword>